<protein>
    <submittedName>
        <fullName evidence="1">Uncharacterized protein</fullName>
    </submittedName>
</protein>
<organism evidence="1 2">
    <name type="scientific">Marinicella sediminis</name>
    <dbReference type="NCBI Taxonomy" id="1792834"/>
    <lineage>
        <taxon>Bacteria</taxon>
        <taxon>Pseudomonadati</taxon>
        <taxon>Pseudomonadota</taxon>
        <taxon>Gammaproteobacteria</taxon>
        <taxon>Lysobacterales</taxon>
        <taxon>Marinicellaceae</taxon>
        <taxon>Marinicella</taxon>
    </lineage>
</organism>
<evidence type="ECO:0000313" key="1">
    <source>
        <dbReference type="EMBL" id="MFC3194695.1"/>
    </source>
</evidence>
<dbReference type="EMBL" id="JBHRTS010000005">
    <property type="protein sequence ID" value="MFC3194695.1"/>
    <property type="molecule type" value="Genomic_DNA"/>
</dbReference>
<name>A0ABV7JCV9_9GAMM</name>
<reference evidence="2" key="1">
    <citation type="journal article" date="2019" name="Int. J. Syst. Evol. Microbiol.">
        <title>The Global Catalogue of Microorganisms (GCM) 10K type strain sequencing project: providing services to taxonomists for standard genome sequencing and annotation.</title>
        <authorList>
            <consortium name="The Broad Institute Genomics Platform"/>
            <consortium name="The Broad Institute Genome Sequencing Center for Infectious Disease"/>
            <person name="Wu L."/>
            <person name="Ma J."/>
        </authorList>
    </citation>
    <scope>NUCLEOTIDE SEQUENCE [LARGE SCALE GENOMIC DNA]</scope>
    <source>
        <strain evidence="2">KCTC 42953</strain>
    </source>
</reference>
<accession>A0ABV7JCV9</accession>
<proteinExistence type="predicted"/>
<evidence type="ECO:0000313" key="2">
    <source>
        <dbReference type="Proteomes" id="UP001595533"/>
    </source>
</evidence>
<keyword evidence="2" id="KW-1185">Reference proteome</keyword>
<comment type="caution">
    <text evidence="1">The sequence shown here is derived from an EMBL/GenBank/DDBJ whole genome shotgun (WGS) entry which is preliminary data.</text>
</comment>
<dbReference type="RefSeq" id="WP_077410747.1">
    <property type="nucleotide sequence ID" value="NZ_JBHRTS010000005.1"/>
</dbReference>
<sequence length="66" mass="7301">MKANTSIEASGDLGELIELADQAETIDHQQISHLTKLILSIRPEEVDEQMQAKLAGIMHKVKAQYA</sequence>
<gene>
    <name evidence="1" type="ORF">ACFODZ_10640</name>
</gene>
<dbReference type="Proteomes" id="UP001595533">
    <property type="component" value="Unassembled WGS sequence"/>
</dbReference>